<proteinExistence type="predicted"/>
<reference evidence="2" key="1">
    <citation type="journal article" date="2022" name="bioRxiv">
        <title>Sequencing and chromosome-scale assembly of the giantPleurodeles waltlgenome.</title>
        <authorList>
            <person name="Brown T."/>
            <person name="Elewa A."/>
            <person name="Iarovenko S."/>
            <person name="Subramanian E."/>
            <person name="Araus A.J."/>
            <person name="Petzold A."/>
            <person name="Susuki M."/>
            <person name="Suzuki K.-i.T."/>
            <person name="Hayashi T."/>
            <person name="Toyoda A."/>
            <person name="Oliveira C."/>
            <person name="Osipova E."/>
            <person name="Leigh N.D."/>
            <person name="Simon A."/>
            <person name="Yun M.H."/>
        </authorList>
    </citation>
    <scope>NUCLEOTIDE SEQUENCE</scope>
    <source>
        <strain evidence="2">20211129_DDA</strain>
        <tissue evidence="2">Liver</tissue>
    </source>
</reference>
<gene>
    <name evidence="2" type="ORF">NDU88_002291</name>
</gene>
<sequence length="93" mass="9451">MGQGKHSSQPGRHGHDGSPLRARAAPHICVPPPRLGKALPRLVGLSGLGLQPRPGPLLKSSAGASEFPGASRPLLIGASVSLCTAQFTDSKGE</sequence>
<evidence type="ECO:0000313" key="2">
    <source>
        <dbReference type="EMBL" id="KAJ1114052.1"/>
    </source>
</evidence>
<organism evidence="2 3">
    <name type="scientific">Pleurodeles waltl</name>
    <name type="common">Iberian ribbed newt</name>
    <dbReference type="NCBI Taxonomy" id="8319"/>
    <lineage>
        <taxon>Eukaryota</taxon>
        <taxon>Metazoa</taxon>
        <taxon>Chordata</taxon>
        <taxon>Craniata</taxon>
        <taxon>Vertebrata</taxon>
        <taxon>Euteleostomi</taxon>
        <taxon>Amphibia</taxon>
        <taxon>Batrachia</taxon>
        <taxon>Caudata</taxon>
        <taxon>Salamandroidea</taxon>
        <taxon>Salamandridae</taxon>
        <taxon>Pleurodelinae</taxon>
        <taxon>Pleurodeles</taxon>
    </lineage>
</organism>
<dbReference type="AlphaFoldDB" id="A0AAV7NG13"/>
<dbReference type="Proteomes" id="UP001066276">
    <property type="component" value="Chromosome 8"/>
</dbReference>
<feature type="compositionally biased region" description="Polar residues" evidence="1">
    <location>
        <begin position="1"/>
        <end position="10"/>
    </location>
</feature>
<evidence type="ECO:0000313" key="3">
    <source>
        <dbReference type="Proteomes" id="UP001066276"/>
    </source>
</evidence>
<evidence type="ECO:0000256" key="1">
    <source>
        <dbReference type="SAM" id="MobiDB-lite"/>
    </source>
</evidence>
<accession>A0AAV7NG13</accession>
<dbReference type="EMBL" id="JANPWB010000012">
    <property type="protein sequence ID" value="KAJ1114052.1"/>
    <property type="molecule type" value="Genomic_DNA"/>
</dbReference>
<comment type="caution">
    <text evidence="2">The sequence shown here is derived from an EMBL/GenBank/DDBJ whole genome shotgun (WGS) entry which is preliminary data.</text>
</comment>
<keyword evidence="3" id="KW-1185">Reference proteome</keyword>
<protein>
    <submittedName>
        <fullName evidence="2">Uncharacterized protein</fullName>
    </submittedName>
</protein>
<name>A0AAV7NG13_PLEWA</name>
<feature type="region of interest" description="Disordered" evidence="1">
    <location>
        <begin position="1"/>
        <end position="28"/>
    </location>
</feature>